<protein>
    <submittedName>
        <fullName evidence="1">Uncharacterized protein</fullName>
    </submittedName>
</protein>
<dbReference type="EMBL" id="JSWE01000096">
    <property type="protein sequence ID" value="KIE05324.1"/>
    <property type="molecule type" value="Genomic_DNA"/>
</dbReference>
<accession>A0A0C1QIJ1</accession>
<dbReference type="RefSeq" id="WP_161791802.1">
    <property type="nucleotide sequence ID" value="NZ_JSWE01000096.1"/>
</dbReference>
<proteinExistence type="predicted"/>
<reference evidence="1 2" key="1">
    <citation type="submission" date="2014-11" db="EMBL/GenBank/DDBJ databases">
        <title>A Rickettsiales Symbiont of Amoebae With Ancient Features.</title>
        <authorList>
            <person name="Schulz F."/>
            <person name="Martijn J."/>
            <person name="Wascher F."/>
            <person name="Kostanjsek R."/>
            <person name="Ettema T.J."/>
            <person name="Horn M."/>
        </authorList>
    </citation>
    <scope>NUCLEOTIDE SEQUENCE [LARGE SCALE GENOMIC DNA]</scope>
    <source>
        <strain evidence="1 2">UWC36</strain>
    </source>
</reference>
<organism evidence="1 2">
    <name type="scientific">Candidatus Jidaibacter acanthamoebae</name>
    <dbReference type="NCBI Taxonomy" id="86105"/>
    <lineage>
        <taxon>Bacteria</taxon>
        <taxon>Pseudomonadati</taxon>
        <taxon>Pseudomonadota</taxon>
        <taxon>Alphaproteobacteria</taxon>
        <taxon>Rickettsiales</taxon>
        <taxon>Candidatus Midichloriaceae</taxon>
        <taxon>Candidatus Jidaibacter</taxon>
    </lineage>
</organism>
<comment type="caution">
    <text evidence="1">The sequence shown here is derived from an EMBL/GenBank/DDBJ whole genome shotgun (WGS) entry which is preliminary data.</text>
</comment>
<evidence type="ECO:0000313" key="1">
    <source>
        <dbReference type="EMBL" id="KIE05324.1"/>
    </source>
</evidence>
<gene>
    <name evidence="1" type="ORF">NF27_DT00980</name>
</gene>
<evidence type="ECO:0000313" key="2">
    <source>
        <dbReference type="Proteomes" id="UP000031258"/>
    </source>
</evidence>
<dbReference type="AlphaFoldDB" id="A0A0C1QIJ1"/>
<keyword evidence="2" id="KW-1185">Reference proteome</keyword>
<name>A0A0C1QIJ1_9RICK</name>
<dbReference type="STRING" id="86105.NF27_DT00980"/>
<sequence>MSNFKKAFILGAVALTVCAFSHSKATKETFIAKNAIEAVLGKNSLSCSRDW</sequence>
<dbReference type="Proteomes" id="UP000031258">
    <property type="component" value="Unassembled WGS sequence"/>
</dbReference>